<evidence type="ECO:0000256" key="1">
    <source>
        <dbReference type="SAM" id="SignalP"/>
    </source>
</evidence>
<protein>
    <recommendedName>
        <fullName evidence="3">Secreted protein</fullName>
    </recommendedName>
</protein>
<organism evidence="2">
    <name type="scientific">Zea mays</name>
    <name type="common">Maize</name>
    <dbReference type="NCBI Taxonomy" id="4577"/>
    <lineage>
        <taxon>Eukaryota</taxon>
        <taxon>Viridiplantae</taxon>
        <taxon>Streptophyta</taxon>
        <taxon>Embryophyta</taxon>
        <taxon>Tracheophyta</taxon>
        <taxon>Spermatophyta</taxon>
        <taxon>Magnoliopsida</taxon>
        <taxon>Liliopsida</taxon>
        <taxon>Poales</taxon>
        <taxon>Poaceae</taxon>
        <taxon>PACMAD clade</taxon>
        <taxon>Panicoideae</taxon>
        <taxon>Andropogonodae</taxon>
        <taxon>Andropogoneae</taxon>
        <taxon>Tripsacinae</taxon>
        <taxon>Zea</taxon>
    </lineage>
</organism>
<evidence type="ECO:0000313" key="2">
    <source>
        <dbReference type="EMBL" id="ACG32213.1"/>
    </source>
</evidence>
<dbReference type="AlphaFoldDB" id="B6T530"/>
<sequence>MADRALLISSFFFFFLFAYAQHSSVLFVCVFFSHACCMHVTSLSVSVSFFCAQSHRTAGKHRRLAGGARPERPCSRARLEERPCSPSRLLRDNYRTIPANSVHLIYTS</sequence>
<name>B6T530_MAIZE</name>
<dbReference type="EMBL" id="EU960095">
    <property type="protein sequence ID" value="ACG32213.1"/>
    <property type="molecule type" value="mRNA"/>
</dbReference>
<proteinExistence type="evidence at transcript level"/>
<accession>B6T530</accession>
<reference evidence="2" key="1">
    <citation type="journal article" date="2009" name="Plant Mol. Biol.">
        <title>Insights into corn genes derived from large-scale cDNA sequencing.</title>
        <authorList>
            <person name="Alexandrov N.N."/>
            <person name="Brover V.V."/>
            <person name="Freidin S."/>
            <person name="Troukhan M.E."/>
            <person name="Tatarinova T.V."/>
            <person name="Zhang H."/>
            <person name="Swaller T.J."/>
            <person name="Lu Y.P."/>
            <person name="Bouck J."/>
            <person name="Flavell R.B."/>
            <person name="Feldmann K.A."/>
        </authorList>
    </citation>
    <scope>NUCLEOTIDE SEQUENCE</scope>
</reference>
<keyword evidence="1" id="KW-0732">Signal</keyword>
<feature type="signal peptide" evidence="1">
    <location>
        <begin position="1"/>
        <end position="20"/>
    </location>
</feature>
<evidence type="ECO:0008006" key="3">
    <source>
        <dbReference type="Google" id="ProtNLM"/>
    </source>
</evidence>
<feature type="chain" id="PRO_5002849956" description="Secreted protein" evidence="1">
    <location>
        <begin position="21"/>
        <end position="108"/>
    </location>
</feature>